<keyword evidence="7 12" id="KW-0819">tRNA processing</keyword>
<feature type="binding site" evidence="12">
    <location>
        <begin position="273"/>
        <end position="287"/>
    </location>
    <ligand>
        <name>NAD(+)</name>
        <dbReference type="ChEBI" id="CHEBI:57540"/>
    </ligand>
</feature>
<evidence type="ECO:0000256" key="12">
    <source>
        <dbReference type="HAMAP-Rule" id="MF_00129"/>
    </source>
</evidence>
<comment type="subcellular location">
    <subcellularLocation>
        <location evidence="12">Cytoplasm</location>
    </subcellularLocation>
</comment>
<comment type="function">
    <text evidence="2 12">NAD-binding protein involved in the addition of a carboxymethylaminomethyl (cmnm) group at the wobble position (U34) of certain tRNAs, forming tRNA-cmnm(5)s(2)U34.</text>
</comment>
<dbReference type="NCBIfam" id="TIGR00136">
    <property type="entry name" value="mnmG_gidA"/>
    <property type="match status" value="1"/>
</dbReference>
<comment type="caution">
    <text evidence="14">The sequence shown here is derived from an EMBL/GenBank/DDBJ whole genome shotgun (WGS) entry which is preliminary data.</text>
</comment>
<reference evidence="14 15" key="1">
    <citation type="submission" date="2020-08" db="EMBL/GenBank/DDBJ databases">
        <title>Bridging the membrane lipid divide: bacteria of the FCB group superphylum have the potential to synthesize archaeal ether lipids.</title>
        <authorList>
            <person name="Villanueva L."/>
            <person name="Von Meijenfeldt F.A.B."/>
            <person name="Westbye A.B."/>
            <person name="Yadav S."/>
            <person name="Hopmans E.C."/>
            <person name="Dutilh B.E."/>
            <person name="Sinninghe Damste J.S."/>
        </authorList>
    </citation>
    <scope>NUCLEOTIDE SEQUENCE [LARGE SCALE GENOMIC DNA]</scope>
    <source>
        <strain evidence="14">NIOZ-UU30</strain>
    </source>
</reference>
<feature type="binding site" evidence="12">
    <location>
        <begin position="14"/>
        <end position="19"/>
    </location>
    <ligand>
        <name>FAD</name>
        <dbReference type="ChEBI" id="CHEBI:57692"/>
    </ligand>
</feature>
<dbReference type="InterPro" id="IPR044920">
    <property type="entry name" value="MnmG_C_subdom_sf"/>
</dbReference>
<gene>
    <name evidence="12 14" type="primary">mnmG</name>
    <name evidence="12" type="synonym">gidA</name>
    <name evidence="14" type="ORF">H8E23_10655</name>
</gene>
<evidence type="ECO:0000256" key="6">
    <source>
        <dbReference type="ARBA" id="ARBA00022630"/>
    </source>
</evidence>
<comment type="subunit">
    <text evidence="10 12">Homodimer. Heterotetramer of two MnmE and two MnmG subunits.</text>
</comment>
<sequence>MVFYSKKYDIIVVGAGHAGCEAALASARMGCQVLLMAIDLDKVAAMPCSPSIGGMAKGQLVKEIDALGGEMAKITDKTAIQYQTLNTKKGPAVHSSRTQNDKIRYHRAMKAVIEKEPNLDLKQAMVERLVMENGSVVGVEDQTGFGYQAKAVILATGTFLSGLIHIGFNSIQAGRAGEFASYGLPRHLKALGFSLGRMKTGTPPRLKKTSIDFTAFSVHKSDQDPKPFSFFTETISNPQMSSYIGHTNSKSQKIVQDNLKRSALYGGIIKGISARYCPSFEDKVVRFPHKDRHQIILEPEGIDTDEIYASGLGNSLPMEIQVQFVRSVKGLEAAEIMRPAYAIEYDYVNPIQLKPNLETKAVSGLYMAGQINGTSGYEEAAAQGIWAGINAACKIQGKPPFILDRSQAYIGVMIDDLVTRGTREPYRMFTSRAEYRLMLREDNADLRLMEIGHNLGLIDNDTIKDVKARKKLINKEIQRIKNTVIKPTKETNDFLLSRGTKPLTSGMYLEQLLKRAELDYHAVEALAKSPDAFSAKVTRQVEIEIKYEGYIKRQLSEIEKFKNLERMKIPEDFEFTKVHGLSNELKEKLSAVRPTSLGQASRIDGITPAALSVLMIALKAAERQAKD</sequence>
<dbReference type="InterPro" id="IPR047001">
    <property type="entry name" value="MnmG_C_subdom"/>
</dbReference>
<dbReference type="InterPro" id="IPR040131">
    <property type="entry name" value="MnmG_N"/>
</dbReference>
<dbReference type="Gene3D" id="1.10.150.570">
    <property type="entry name" value="GidA associated domain, C-terminal subdomain"/>
    <property type="match status" value="1"/>
</dbReference>
<evidence type="ECO:0000256" key="8">
    <source>
        <dbReference type="ARBA" id="ARBA00022827"/>
    </source>
</evidence>
<dbReference type="GO" id="GO:0050660">
    <property type="term" value="F:flavin adenine dinucleotide binding"/>
    <property type="evidence" value="ECO:0007669"/>
    <property type="project" value="UniProtKB-UniRule"/>
</dbReference>
<dbReference type="Proteomes" id="UP000603434">
    <property type="component" value="Unassembled WGS sequence"/>
</dbReference>
<dbReference type="InterPro" id="IPR036188">
    <property type="entry name" value="FAD/NAD-bd_sf"/>
</dbReference>
<evidence type="ECO:0000256" key="9">
    <source>
        <dbReference type="ARBA" id="ARBA00023027"/>
    </source>
</evidence>
<dbReference type="Pfam" id="PF21680">
    <property type="entry name" value="GIDA_C_1st"/>
    <property type="match status" value="1"/>
</dbReference>
<evidence type="ECO:0000256" key="10">
    <source>
        <dbReference type="ARBA" id="ARBA00025948"/>
    </source>
</evidence>
<dbReference type="SMART" id="SM01228">
    <property type="entry name" value="GIDA_assoc_3"/>
    <property type="match status" value="1"/>
</dbReference>
<comment type="cofactor">
    <cofactor evidence="1 12">
        <name>FAD</name>
        <dbReference type="ChEBI" id="CHEBI:57692"/>
    </cofactor>
</comment>
<dbReference type="PANTHER" id="PTHR11806">
    <property type="entry name" value="GLUCOSE INHIBITED DIVISION PROTEIN A"/>
    <property type="match status" value="1"/>
</dbReference>
<dbReference type="InterPro" id="IPR026904">
    <property type="entry name" value="MnmG_C"/>
</dbReference>
<dbReference type="Gene3D" id="3.50.50.60">
    <property type="entry name" value="FAD/NAD(P)-binding domain"/>
    <property type="match status" value="2"/>
</dbReference>
<dbReference type="EMBL" id="JACNJH010000155">
    <property type="protein sequence ID" value="MBC8361846.1"/>
    <property type="molecule type" value="Genomic_DNA"/>
</dbReference>
<evidence type="ECO:0000313" key="14">
    <source>
        <dbReference type="EMBL" id="MBC8361846.1"/>
    </source>
</evidence>
<dbReference type="Pfam" id="PF01134">
    <property type="entry name" value="GIDA"/>
    <property type="match status" value="1"/>
</dbReference>
<keyword evidence="8 12" id="KW-0274">FAD</keyword>
<dbReference type="FunFam" id="1.10.10.1800:FF:000001">
    <property type="entry name" value="tRNA uridine 5-carboxymethylaminomethyl modification enzyme MnmG"/>
    <property type="match status" value="1"/>
</dbReference>
<evidence type="ECO:0000256" key="7">
    <source>
        <dbReference type="ARBA" id="ARBA00022694"/>
    </source>
</evidence>
<dbReference type="HAMAP" id="MF_00129">
    <property type="entry name" value="MnmG_GidA"/>
    <property type="match status" value="1"/>
</dbReference>
<dbReference type="SUPFAM" id="SSF51905">
    <property type="entry name" value="FAD/NAD(P)-binding domain"/>
    <property type="match status" value="1"/>
</dbReference>
<evidence type="ECO:0000256" key="2">
    <source>
        <dbReference type="ARBA" id="ARBA00003717"/>
    </source>
</evidence>
<dbReference type="InterPro" id="IPR004416">
    <property type="entry name" value="MnmG"/>
</dbReference>
<dbReference type="PANTHER" id="PTHR11806:SF0">
    <property type="entry name" value="PROTEIN MTO1 HOMOLOG, MITOCHONDRIAL"/>
    <property type="match status" value="1"/>
</dbReference>
<dbReference type="PROSITE" id="PS01280">
    <property type="entry name" value="GIDA_1"/>
    <property type="match status" value="1"/>
</dbReference>
<keyword evidence="6 12" id="KW-0285">Flavoprotein</keyword>
<evidence type="ECO:0000256" key="11">
    <source>
        <dbReference type="ARBA" id="ARBA00031800"/>
    </source>
</evidence>
<keyword evidence="5 12" id="KW-0963">Cytoplasm</keyword>
<evidence type="ECO:0000256" key="1">
    <source>
        <dbReference type="ARBA" id="ARBA00001974"/>
    </source>
</evidence>
<feature type="binding site" evidence="12">
    <location>
        <position position="181"/>
    </location>
    <ligand>
        <name>FAD</name>
        <dbReference type="ChEBI" id="CHEBI:57692"/>
    </ligand>
</feature>
<protein>
    <recommendedName>
        <fullName evidence="4 12">tRNA uridine 5-carboxymethylaminomethyl modification enzyme MnmG</fullName>
    </recommendedName>
    <alternativeName>
        <fullName evidence="11 12">Glucose-inhibited division protein A</fullName>
    </alternativeName>
</protein>
<proteinExistence type="inferred from homology"/>
<name>A0A8J6NX41_9BACT</name>
<dbReference type="Pfam" id="PF13932">
    <property type="entry name" value="SAM_GIDA_C"/>
    <property type="match status" value="1"/>
</dbReference>
<accession>A0A8J6NX41</accession>
<dbReference type="FunFam" id="3.50.50.60:FF:000002">
    <property type="entry name" value="tRNA uridine 5-carboxymethylaminomethyl modification enzyme MnmG"/>
    <property type="match status" value="1"/>
</dbReference>
<evidence type="ECO:0000259" key="13">
    <source>
        <dbReference type="SMART" id="SM01228"/>
    </source>
</evidence>
<dbReference type="Gene3D" id="1.10.10.1800">
    <property type="entry name" value="tRNA uridine 5-carboxymethylaminomethyl modification enzyme MnmG/GidA"/>
    <property type="match status" value="1"/>
</dbReference>
<evidence type="ECO:0000256" key="4">
    <source>
        <dbReference type="ARBA" id="ARBA00020461"/>
    </source>
</evidence>
<feature type="binding site" evidence="12">
    <location>
        <position position="126"/>
    </location>
    <ligand>
        <name>FAD</name>
        <dbReference type="ChEBI" id="CHEBI:57692"/>
    </ligand>
</feature>
<feature type="binding site" evidence="12">
    <location>
        <position position="370"/>
    </location>
    <ligand>
        <name>FAD</name>
        <dbReference type="ChEBI" id="CHEBI:57692"/>
    </ligand>
</feature>
<dbReference type="AlphaFoldDB" id="A0A8J6NX41"/>
<organism evidence="14 15">
    <name type="scientific">Candidatus Desulfatibia profunda</name>
    <dbReference type="NCBI Taxonomy" id="2841695"/>
    <lineage>
        <taxon>Bacteria</taxon>
        <taxon>Pseudomonadati</taxon>
        <taxon>Thermodesulfobacteriota</taxon>
        <taxon>Desulfobacteria</taxon>
        <taxon>Desulfobacterales</taxon>
        <taxon>Desulfobacterales incertae sedis</taxon>
        <taxon>Candidatus Desulfatibia</taxon>
    </lineage>
</organism>
<dbReference type="PRINTS" id="PR00411">
    <property type="entry name" value="PNDRDTASEI"/>
</dbReference>
<dbReference type="GO" id="GO:0005829">
    <property type="term" value="C:cytosol"/>
    <property type="evidence" value="ECO:0007669"/>
    <property type="project" value="TreeGrafter"/>
</dbReference>
<evidence type="ECO:0000313" key="15">
    <source>
        <dbReference type="Proteomes" id="UP000603434"/>
    </source>
</evidence>
<dbReference type="InterPro" id="IPR002218">
    <property type="entry name" value="MnmG-rel"/>
</dbReference>
<dbReference type="GO" id="GO:0002098">
    <property type="term" value="P:tRNA wobble uridine modification"/>
    <property type="evidence" value="ECO:0007669"/>
    <property type="project" value="InterPro"/>
</dbReference>
<dbReference type="GO" id="GO:0030488">
    <property type="term" value="P:tRNA methylation"/>
    <property type="evidence" value="ECO:0007669"/>
    <property type="project" value="TreeGrafter"/>
</dbReference>
<dbReference type="InterPro" id="IPR049312">
    <property type="entry name" value="GIDA_C_N"/>
</dbReference>
<evidence type="ECO:0000256" key="3">
    <source>
        <dbReference type="ARBA" id="ARBA00007653"/>
    </source>
</evidence>
<evidence type="ECO:0000256" key="5">
    <source>
        <dbReference type="ARBA" id="ARBA00022490"/>
    </source>
</evidence>
<dbReference type="InterPro" id="IPR020595">
    <property type="entry name" value="MnmG-rel_CS"/>
</dbReference>
<comment type="similarity">
    <text evidence="3 12">Belongs to the MnmG family.</text>
</comment>
<dbReference type="FunFam" id="1.10.150.570:FF:000001">
    <property type="entry name" value="tRNA uridine 5-carboxymethylaminomethyl modification enzyme MnmG"/>
    <property type="match status" value="1"/>
</dbReference>
<feature type="domain" description="tRNA uridine 5-carboxymethylaminomethyl modification enzyme C-terminal subdomain" evidence="13">
    <location>
        <begin position="545"/>
        <end position="616"/>
    </location>
</feature>
<keyword evidence="9 12" id="KW-0520">NAD</keyword>